<evidence type="ECO:0000313" key="1">
    <source>
        <dbReference type="EMBL" id="TBT98582.1"/>
    </source>
</evidence>
<dbReference type="VEuPathDB" id="MicrosporidiaDB:CWI37_1689p0020"/>
<dbReference type="Proteomes" id="UP000292362">
    <property type="component" value="Unassembled WGS sequence"/>
</dbReference>
<proteinExistence type="predicted"/>
<reference evidence="3 4" key="1">
    <citation type="submission" date="2017-12" db="EMBL/GenBank/DDBJ databases">
        <authorList>
            <person name="Pombert J.-F."/>
            <person name="Haag K.L."/>
            <person name="Ebert D."/>
        </authorList>
    </citation>
    <scope>NUCLEOTIDE SEQUENCE [LARGE SCALE GENOMIC DNA]</scope>
    <source>
        <strain evidence="1">FI-OER-3-3</strain>
        <strain evidence="2">IL-G-3</strain>
    </source>
</reference>
<organism evidence="1 4">
    <name type="scientific">Hamiltosporidium tvaerminnensis</name>
    <dbReference type="NCBI Taxonomy" id="1176355"/>
    <lineage>
        <taxon>Eukaryota</taxon>
        <taxon>Fungi</taxon>
        <taxon>Fungi incertae sedis</taxon>
        <taxon>Microsporidia</taxon>
        <taxon>Dubosqiidae</taxon>
        <taxon>Hamiltosporidium</taxon>
    </lineage>
</organism>
<dbReference type="Gene3D" id="3.30.70.890">
    <property type="entry name" value="GHMP kinase, C-terminal domain"/>
    <property type="match status" value="1"/>
</dbReference>
<gene>
    <name evidence="1" type="ORF">CWI37_1689p0020</name>
    <name evidence="2" type="ORF">CWI38_1181p0020</name>
</gene>
<dbReference type="EMBL" id="PITJ01001689">
    <property type="protein sequence ID" value="TBT98582.1"/>
    <property type="molecule type" value="Genomic_DNA"/>
</dbReference>
<dbReference type="EMBL" id="PITK01001181">
    <property type="protein sequence ID" value="TBU11489.1"/>
    <property type="molecule type" value="Genomic_DNA"/>
</dbReference>
<dbReference type="InterPro" id="IPR020568">
    <property type="entry name" value="Ribosomal_Su5_D2-typ_SF"/>
</dbReference>
<dbReference type="Gene3D" id="3.30.230.10">
    <property type="match status" value="1"/>
</dbReference>
<dbReference type="InterPro" id="IPR014721">
    <property type="entry name" value="Ribsml_uS5_D2-typ_fold_subgr"/>
</dbReference>
<dbReference type="OrthoDB" id="2193885at2759"/>
<sequence>MEKEEKIDLKKYKISGKIITNGGYIVLKGELCICITTSCGLYIERSIYKSVKPTILIKTEFTDYLYAEYNGKEFIPISINGNPSLYFLRIINLFYNLTKKIPENSIFYEMKFDEGFFVTKGRFIEESIKTGLGSSACYLVGIVFGLVDYDLSKIHNLSKLCYDINKIMNPKASGCDVVCCVEGSLIYSPLTYKPFKGKMAKIVLGSFGSSTSTREMINKEEIINADWNRVININNVILDRLNFTAQEYSDYSGLKDLYFKYLVALRHLSDKIVPNRQYKALMDTSDMNIYGCGVSGSGGEDCTWCLVPESSVNDIVQTWKKTFKYVHVVDLNQGPGIKIIE</sequence>
<dbReference type="SUPFAM" id="SSF55060">
    <property type="entry name" value="GHMP Kinase, C-terminal domain"/>
    <property type="match status" value="1"/>
</dbReference>
<dbReference type="SUPFAM" id="SSF54211">
    <property type="entry name" value="Ribosomal protein S5 domain 2-like"/>
    <property type="match status" value="1"/>
</dbReference>
<name>A0A4Q9KUN1_9MICR</name>
<dbReference type="AlphaFoldDB" id="A0A4Q9KUN1"/>
<evidence type="ECO:0000313" key="4">
    <source>
        <dbReference type="Proteomes" id="UP000292362"/>
    </source>
</evidence>
<accession>A0A4Q9KUN1</accession>
<comment type="caution">
    <text evidence="1">The sequence shown here is derived from an EMBL/GenBank/DDBJ whole genome shotgun (WGS) entry which is preliminary data.</text>
</comment>
<dbReference type="VEuPathDB" id="MicrosporidiaDB:CWI38_1181p0020"/>
<evidence type="ECO:0000313" key="3">
    <source>
        <dbReference type="Proteomes" id="UP000292282"/>
    </source>
</evidence>
<keyword evidence="3" id="KW-1185">Reference proteome</keyword>
<protein>
    <submittedName>
        <fullName evidence="1">Uncharacterized protein</fullName>
    </submittedName>
</protein>
<dbReference type="Proteomes" id="UP000292282">
    <property type="component" value="Unassembled WGS sequence"/>
</dbReference>
<dbReference type="InterPro" id="IPR036554">
    <property type="entry name" value="GHMP_kinase_C_sf"/>
</dbReference>
<evidence type="ECO:0000313" key="2">
    <source>
        <dbReference type="EMBL" id="TBU11489.1"/>
    </source>
</evidence>